<evidence type="ECO:0000313" key="1">
    <source>
        <dbReference type="WBParaSite" id="BTMF_0001745301-mRNA-1"/>
    </source>
</evidence>
<proteinExistence type="predicted"/>
<reference evidence="1" key="1">
    <citation type="submission" date="2017-02" db="UniProtKB">
        <authorList>
            <consortium name="WormBaseParasite"/>
        </authorList>
    </citation>
    <scope>IDENTIFICATION</scope>
</reference>
<name>A0A0R3RBN4_9BILA</name>
<accession>A0A0R3RBN4</accession>
<dbReference type="WBParaSite" id="BTMF_0001745301-mRNA-1">
    <property type="protein sequence ID" value="BTMF_0001745301-mRNA-1"/>
    <property type="gene ID" value="BTMF_0001745301"/>
</dbReference>
<organism evidence="1">
    <name type="scientific">Brugia timori</name>
    <dbReference type="NCBI Taxonomy" id="42155"/>
    <lineage>
        <taxon>Eukaryota</taxon>
        <taxon>Metazoa</taxon>
        <taxon>Ecdysozoa</taxon>
        <taxon>Nematoda</taxon>
        <taxon>Chromadorea</taxon>
        <taxon>Rhabditida</taxon>
        <taxon>Spirurina</taxon>
        <taxon>Spiruromorpha</taxon>
        <taxon>Filarioidea</taxon>
        <taxon>Onchocercidae</taxon>
        <taxon>Brugia</taxon>
    </lineage>
</organism>
<dbReference type="AlphaFoldDB" id="A0A0R3RBN4"/>
<dbReference type="STRING" id="42155.A0A0R3RBN4"/>
<protein>
    <submittedName>
        <fullName evidence="1">Uncharacterized protein</fullName>
    </submittedName>
</protein>
<sequence length="63" mass="6867">MEGLEGLNAWRNEAVAATSAPTMAAAAHGISDLASVTQPQIDFSLFLYLFFIKSLEDHELLNE</sequence>